<name>A0A6G9Z8V3_9NOCA</name>
<dbReference type="EMBL" id="CP046173">
    <property type="protein sequence ID" value="QIS22029.1"/>
    <property type="molecule type" value="Genomic_DNA"/>
</dbReference>
<dbReference type="InterPro" id="IPR029069">
    <property type="entry name" value="HotDog_dom_sf"/>
</dbReference>
<sequence length="283" mass="31236">MSTATSLLEWLQVRATRPDSFDASHQPIPSGRAYGGETLAHALAAAMATVDDDRVLHSFHGFFLRAADVREHSSYDVTRVRDGRNFSARSVVGRQGERVTFQGFVSCHVPADTPVRHAMAMPDLPDPESLPTSAEAVAGTAVRDTEYWAHDRHFDLRHVDPPVYTEPAEPRQARQAVWLKAFRPLPDDPAVHRLALAYVCDYTLLEPALRRHGAAWAQDGVVTASLDHAMWWHDAGRADEWVALVQDSPYLGGGLATTRASLFSRDGRLLATIAQHGLVHLPE</sequence>
<dbReference type="GO" id="GO:0047617">
    <property type="term" value="F:fatty acyl-CoA hydrolase activity"/>
    <property type="evidence" value="ECO:0007669"/>
    <property type="project" value="InterPro"/>
</dbReference>
<dbReference type="PANTHER" id="PTHR11066:SF34">
    <property type="entry name" value="ACYL-COENZYME A THIOESTERASE 8"/>
    <property type="match status" value="1"/>
</dbReference>
<dbReference type="GO" id="GO:0009062">
    <property type="term" value="P:fatty acid catabolic process"/>
    <property type="evidence" value="ECO:0007669"/>
    <property type="project" value="TreeGrafter"/>
</dbReference>
<dbReference type="Gene3D" id="2.40.160.210">
    <property type="entry name" value="Acyl-CoA thioesterase, double hotdog domain"/>
    <property type="match status" value="1"/>
</dbReference>
<dbReference type="CDD" id="cd03445">
    <property type="entry name" value="Thioesterase_II_repeat2"/>
    <property type="match status" value="1"/>
</dbReference>
<evidence type="ECO:0000259" key="4">
    <source>
        <dbReference type="Pfam" id="PF13622"/>
    </source>
</evidence>
<evidence type="ECO:0000259" key="3">
    <source>
        <dbReference type="Pfam" id="PF02551"/>
    </source>
</evidence>
<dbReference type="InterPro" id="IPR003703">
    <property type="entry name" value="Acyl_CoA_thio"/>
</dbReference>
<gene>
    <name evidence="5" type="ORF">F6W96_30480</name>
</gene>
<dbReference type="InterPro" id="IPR049449">
    <property type="entry name" value="TesB_ACOT8-like_N"/>
</dbReference>
<evidence type="ECO:0000256" key="1">
    <source>
        <dbReference type="ARBA" id="ARBA00006538"/>
    </source>
</evidence>
<dbReference type="Pfam" id="PF13622">
    <property type="entry name" value="4HBT_3"/>
    <property type="match status" value="1"/>
</dbReference>
<dbReference type="SUPFAM" id="SSF54637">
    <property type="entry name" value="Thioesterase/thiol ester dehydrase-isomerase"/>
    <property type="match status" value="2"/>
</dbReference>
<dbReference type="Proteomes" id="UP000500953">
    <property type="component" value="Chromosome"/>
</dbReference>
<comment type="similarity">
    <text evidence="1">Belongs to the C/M/P thioester hydrolase family.</text>
</comment>
<evidence type="ECO:0000313" key="6">
    <source>
        <dbReference type="Proteomes" id="UP000500953"/>
    </source>
</evidence>
<evidence type="ECO:0000256" key="2">
    <source>
        <dbReference type="ARBA" id="ARBA00022801"/>
    </source>
</evidence>
<dbReference type="PANTHER" id="PTHR11066">
    <property type="entry name" value="ACYL-COA THIOESTERASE"/>
    <property type="match status" value="1"/>
</dbReference>
<dbReference type="InterPro" id="IPR025652">
    <property type="entry name" value="TesB_C"/>
</dbReference>
<accession>A0A6G9Z8V3</accession>
<proteinExistence type="inferred from homology"/>
<reference evidence="5 6" key="1">
    <citation type="journal article" date="2019" name="ACS Chem. Biol.">
        <title>Identification and Mobilization of a Cryptic Antibiotic Biosynthesis Gene Locus from a Human-Pathogenic Nocardia Isolate.</title>
        <authorList>
            <person name="Herisse M."/>
            <person name="Ishida K."/>
            <person name="Porter J.L."/>
            <person name="Howden B."/>
            <person name="Hertweck C."/>
            <person name="Stinear T.P."/>
            <person name="Pidot S.J."/>
        </authorList>
    </citation>
    <scope>NUCLEOTIDE SEQUENCE [LARGE SCALE GENOMIC DNA]</scope>
    <source>
        <strain evidence="5 6">AUSMDU00012715</strain>
    </source>
</reference>
<dbReference type="Pfam" id="PF02551">
    <property type="entry name" value="Acyl_CoA_thio"/>
    <property type="match status" value="1"/>
</dbReference>
<dbReference type="RefSeq" id="WP_167489378.1">
    <property type="nucleotide sequence ID" value="NZ_CP046173.1"/>
</dbReference>
<dbReference type="CDD" id="cd03444">
    <property type="entry name" value="Thioesterase_II_repeat1"/>
    <property type="match status" value="1"/>
</dbReference>
<evidence type="ECO:0000313" key="5">
    <source>
        <dbReference type="EMBL" id="QIS22029.1"/>
    </source>
</evidence>
<protein>
    <submittedName>
        <fullName evidence="5">Acyl-CoA thioesterase II</fullName>
    </submittedName>
</protein>
<keyword evidence="2" id="KW-0378">Hydrolase</keyword>
<dbReference type="GO" id="GO:0006637">
    <property type="term" value="P:acyl-CoA metabolic process"/>
    <property type="evidence" value="ECO:0007669"/>
    <property type="project" value="InterPro"/>
</dbReference>
<feature type="domain" description="Acyl-CoA thioesterase 2 C-terminal" evidence="3">
    <location>
        <begin position="173"/>
        <end position="278"/>
    </location>
</feature>
<dbReference type="InterPro" id="IPR042171">
    <property type="entry name" value="Acyl-CoA_hotdog"/>
</dbReference>
<dbReference type="AlphaFoldDB" id="A0A6G9Z8V3"/>
<feature type="domain" description="Acyl-CoA thioesterase-like N-terminal HotDog" evidence="4">
    <location>
        <begin position="27"/>
        <end position="107"/>
    </location>
</feature>
<organism evidence="5 6">
    <name type="scientific">Nocardia terpenica</name>
    <dbReference type="NCBI Taxonomy" id="455432"/>
    <lineage>
        <taxon>Bacteria</taxon>
        <taxon>Bacillati</taxon>
        <taxon>Actinomycetota</taxon>
        <taxon>Actinomycetes</taxon>
        <taxon>Mycobacteriales</taxon>
        <taxon>Nocardiaceae</taxon>
        <taxon>Nocardia</taxon>
    </lineage>
</organism>